<dbReference type="OrthoDB" id="2443063at2759"/>
<feature type="region of interest" description="Disordered" evidence="1">
    <location>
        <begin position="46"/>
        <end position="103"/>
    </location>
</feature>
<sequence>MYMIVNEYHINKDRVHDIWNDCEHSQQNGNHFFKELRKLLDKLISRESSSPSKTPLIPESIEMSGSLRDHVQEKQKKKKKLSKPNPVQSSDLPEISTKGSCQNSSLDVSYDLIASIRKDCIEAKEAIHESE</sequence>
<organism evidence="2 3">
    <name type="scientific">Dentiscutata erythropus</name>
    <dbReference type="NCBI Taxonomy" id="1348616"/>
    <lineage>
        <taxon>Eukaryota</taxon>
        <taxon>Fungi</taxon>
        <taxon>Fungi incertae sedis</taxon>
        <taxon>Mucoromycota</taxon>
        <taxon>Glomeromycotina</taxon>
        <taxon>Glomeromycetes</taxon>
        <taxon>Diversisporales</taxon>
        <taxon>Gigasporaceae</taxon>
        <taxon>Dentiscutata</taxon>
    </lineage>
</organism>
<feature type="non-terminal residue" evidence="2">
    <location>
        <position position="131"/>
    </location>
</feature>
<evidence type="ECO:0000313" key="3">
    <source>
        <dbReference type="Proteomes" id="UP000789405"/>
    </source>
</evidence>
<dbReference type="AlphaFoldDB" id="A0A9N9JT29"/>
<reference evidence="2" key="1">
    <citation type="submission" date="2021-06" db="EMBL/GenBank/DDBJ databases">
        <authorList>
            <person name="Kallberg Y."/>
            <person name="Tangrot J."/>
            <person name="Rosling A."/>
        </authorList>
    </citation>
    <scope>NUCLEOTIDE SEQUENCE</scope>
    <source>
        <strain evidence="2">MA453B</strain>
    </source>
</reference>
<evidence type="ECO:0000256" key="1">
    <source>
        <dbReference type="SAM" id="MobiDB-lite"/>
    </source>
</evidence>
<protein>
    <submittedName>
        <fullName evidence="2">25209_t:CDS:1</fullName>
    </submittedName>
</protein>
<dbReference type="Proteomes" id="UP000789405">
    <property type="component" value="Unassembled WGS sequence"/>
</dbReference>
<name>A0A9N9JT29_9GLOM</name>
<feature type="compositionally biased region" description="Polar residues" evidence="1">
    <location>
        <begin position="85"/>
        <end position="103"/>
    </location>
</feature>
<keyword evidence="3" id="KW-1185">Reference proteome</keyword>
<proteinExistence type="predicted"/>
<evidence type="ECO:0000313" key="2">
    <source>
        <dbReference type="EMBL" id="CAG8792437.1"/>
    </source>
</evidence>
<accession>A0A9N9JT29</accession>
<comment type="caution">
    <text evidence="2">The sequence shown here is derived from an EMBL/GenBank/DDBJ whole genome shotgun (WGS) entry which is preliminary data.</text>
</comment>
<dbReference type="EMBL" id="CAJVPY010028296">
    <property type="protein sequence ID" value="CAG8792437.1"/>
    <property type="molecule type" value="Genomic_DNA"/>
</dbReference>
<gene>
    <name evidence="2" type="ORF">DERYTH_LOCUS21701</name>
</gene>